<feature type="compositionally biased region" description="Basic and acidic residues" evidence="2">
    <location>
        <begin position="369"/>
        <end position="384"/>
    </location>
</feature>
<evidence type="ECO:0000313" key="3">
    <source>
        <dbReference type="EMBL" id="KAJ9160087.1"/>
    </source>
</evidence>
<dbReference type="InterPro" id="IPR039278">
    <property type="entry name" value="Red1"/>
</dbReference>
<feature type="region of interest" description="Disordered" evidence="2">
    <location>
        <begin position="651"/>
        <end position="682"/>
    </location>
</feature>
<sequence>MSNITDELKMKNTKSKSLNPSISENPNPPHSHTKTREEGEISSSTDGDENPVCSATQPAGSAKQPAPAGSIHAPTLNKFTEHIQARKFTFGTNPPNSADVQSRASVLPNNDKSFEKNWVPLKSANPGWHGPPGADTNLVVSFLDDDTGSESEDHRAEKALENKWNMAGVDGNQRPPSLLSERSSKLQQTAGNVSKIMAKKLSLSRTYISSTAKITGGAHCSSSVPSSVDQGSQVSVFNNMNRKFTSPEHGFIQGVGSNITKLWDFRQQIALRERELKLKAAQQNEESASVSGRDCTAVKLGSDTVGKYNAVSADVGQIEVKEPDGKRLKVSGSYSTQLASERRQEMLAVKSVLPLKEQAVESSTLQDRNTVDHNQKESPTRRAESSVVKWQKQDNKRVENSLENLPRVDINSNCSQTDRSAMQKSMELNHPVNIGWNQLLGSLLKISTSEQHLMVGCDCHEGVSNDRRAESSLNNISQASLDDVGLWNYLGAPNVSDHSNINMHSLVEMEESLDKELEEAQEHRRICEIEERNALKAHRKAQRALFDANAKRTELYRKKELYSAQFQCFILNDSSLLWSMRKHQQVGLGRLGYDGHNQLEYDSNIQCANGGPLKMSYRHVNGQNMGSEPCGEPDASTSEPLHLKRKNVANVLSSPSHDPNISADEDEETSPLDHETDLPADEPFLLGNDGRIEINGSWDKQSSYFQSRKSIVNHLNQLLPADVQSLEKALLILSQEVNKLEGMRKALSIFSQSIEADPKSEILWISYLLIYYGSIKSIANEDMFSHVVKHNDRSYGLRLMYINSHMHLDDRLAAYVAALTALCRQSFACERMMDFLCMSGNVEKAIQNICVLFSVASISDQPHSLLLSDILACLTISDKYMFCVCCVYLVIYRKLPEAVLQKFECDKELLAIEWPYVHLLEEEKLRAIKLVEMAVDSVKLSFDTASRGSGADLRLVQHFGLCHIRCMVALDGLECCRSLLDEYMKLYPFCLEFVLISARIQMNELEGLSVEGFEEVLRNWPKETPGIHCIWNQYIEYALQKGGVDFGKELLIRWFNAFSQVQYAQKESLDAIVTNSSDALLGLASTSNPDFLTSNSNQMDMTFGYINLSLAKLAIDKALKAAAPPIFKHCLREHANFLLTYELQLKEDAFIFEQLNMLSGYLDDAQALLSFEPLSRRFLNKFEKPRV</sequence>
<name>A0ABQ9L5V0_HEVBR</name>
<feature type="region of interest" description="Disordered" evidence="2">
    <location>
        <begin position="1"/>
        <end position="73"/>
    </location>
</feature>
<reference evidence="3" key="1">
    <citation type="journal article" date="2023" name="Plant Biotechnol. J.">
        <title>Chromosome-level wild Hevea brasiliensis genome provides new tools for genomic-assisted breeding and valuable loci to elevate rubber yield.</title>
        <authorList>
            <person name="Cheng H."/>
            <person name="Song X."/>
            <person name="Hu Y."/>
            <person name="Wu T."/>
            <person name="Yang Q."/>
            <person name="An Z."/>
            <person name="Feng S."/>
            <person name="Deng Z."/>
            <person name="Wu W."/>
            <person name="Zeng X."/>
            <person name="Tu M."/>
            <person name="Wang X."/>
            <person name="Huang H."/>
        </authorList>
    </citation>
    <scope>NUCLEOTIDE SEQUENCE</scope>
    <source>
        <strain evidence="3">MT/VB/25A 57/8</strain>
    </source>
</reference>
<evidence type="ECO:0000256" key="1">
    <source>
        <dbReference type="SAM" id="Coils"/>
    </source>
</evidence>
<organism evidence="3 4">
    <name type="scientific">Hevea brasiliensis</name>
    <name type="common">Para rubber tree</name>
    <name type="synonym">Siphonia brasiliensis</name>
    <dbReference type="NCBI Taxonomy" id="3981"/>
    <lineage>
        <taxon>Eukaryota</taxon>
        <taxon>Viridiplantae</taxon>
        <taxon>Streptophyta</taxon>
        <taxon>Embryophyta</taxon>
        <taxon>Tracheophyta</taxon>
        <taxon>Spermatophyta</taxon>
        <taxon>Magnoliopsida</taxon>
        <taxon>eudicotyledons</taxon>
        <taxon>Gunneridae</taxon>
        <taxon>Pentapetalae</taxon>
        <taxon>rosids</taxon>
        <taxon>fabids</taxon>
        <taxon>Malpighiales</taxon>
        <taxon>Euphorbiaceae</taxon>
        <taxon>Crotonoideae</taxon>
        <taxon>Micrandreae</taxon>
        <taxon>Hevea</taxon>
    </lineage>
</organism>
<gene>
    <name evidence="3" type="ORF">P3X46_025521</name>
</gene>
<evidence type="ECO:0000256" key="2">
    <source>
        <dbReference type="SAM" id="MobiDB-lite"/>
    </source>
</evidence>
<keyword evidence="4" id="KW-1185">Reference proteome</keyword>
<dbReference type="PANTHER" id="PTHR21563:SF3">
    <property type="entry name" value="ZINC FINGER C3H1 DOMAIN-CONTAINING PROTEIN"/>
    <property type="match status" value="1"/>
</dbReference>
<dbReference type="EMBL" id="JARPOI010000014">
    <property type="protein sequence ID" value="KAJ9160087.1"/>
    <property type="molecule type" value="Genomic_DNA"/>
</dbReference>
<feature type="coiled-coil region" evidence="1">
    <location>
        <begin position="503"/>
        <end position="533"/>
    </location>
</feature>
<feature type="compositionally biased region" description="Basic and acidic residues" evidence="2">
    <location>
        <begin position="1"/>
        <end position="10"/>
    </location>
</feature>
<proteinExistence type="predicted"/>
<feature type="compositionally biased region" description="Polar residues" evidence="2">
    <location>
        <begin position="15"/>
        <end position="25"/>
    </location>
</feature>
<accession>A0ABQ9L5V0</accession>
<protein>
    <submittedName>
        <fullName evidence="3">Uncharacterized protein</fullName>
    </submittedName>
</protein>
<evidence type="ECO:0000313" key="4">
    <source>
        <dbReference type="Proteomes" id="UP001174677"/>
    </source>
</evidence>
<comment type="caution">
    <text evidence="3">The sequence shown here is derived from an EMBL/GenBank/DDBJ whole genome shotgun (WGS) entry which is preliminary data.</text>
</comment>
<keyword evidence="1" id="KW-0175">Coiled coil</keyword>
<dbReference type="PANTHER" id="PTHR21563">
    <property type="entry name" value="ZINC FINGER C3H1 DOMAIN-CONTAINING PROTEIN"/>
    <property type="match status" value="1"/>
</dbReference>
<dbReference type="Proteomes" id="UP001174677">
    <property type="component" value="Chromosome 14"/>
</dbReference>
<feature type="region of interest" description="Disordered" evidence="2">
    <location>
        <begin position="360"/>
        <end position="392"/>
    </location>
</feature>